<dbReference type="EMBL" id="CP036281">
    <property type="protein sequence ID" value="QDU78937.1"/>
    <property type="molecule type" value="Genomic_DNA"/>
</dbReference>
<accession>A0A518CIA1</accession>
<evidence type="ECO:0000256" key="2">
    <source>
        <dbReference type="ARBA" id="ARBA00022475"/>
    </source>
</evidence>
<feature type="domain" description="ABC transporter" evidence="9">
    <location>
        <begin position="272"/>
        <end position="509"/>
    </location>
</feature>
<keyword evidence="6 10" id="KW-0067">ATP-binding</keyword>
<name>A0A518CIA1_9PLAN</name>
<evidence type="ECO:0000256" key="8">
    <source>
        <dbReference type="ARBA" id="ARBA00023136"/>
    </source>
</evidence>
<keyword evidence="8" id="KW-0472">Membrane</keyword>
<keyword evidence="10" id="KW-0378">Hydrolase</keyword>
<keyword evidence="4" id="KW-0677">Repeat</keyword>
<feature type="domain" description="ABC transporter" evidence="9">
    <location>
        <begin position="17"/>
        <end position="254"/>
    </location>
</feature>
<dbReference type="InterPro" id="IPR017871">
    <property type="entry name" value="ABC_transporter-like_CS"/>
</dbReference>
<evidence type="ECO:0000256" key="3">
    <source>
        <dbReference type="ARBA" id="ARBA00022597"/>
    </source>
</evidence>
<dbReference type="Gene3D" id="3.40.50.300">
    <property type="entry name" value="P-loop containing nucleotide triphosphate hydrolases"/>
    <property type="match status" value="2"/>
</dbReference>
<evidence type="ECO:0000256" key="7">
    <source>
        <dbReference type="ARBA" id="ARBA00022967"/>
    </source>
</evidence>
<sequence length="515" mass="56991">MIRTDSQTKTNSVPTLLDLQGLTKSFGAYVALKPLDLSLGEGEILGLVGENGAGKSTLIKLLSGLHSPDSGTIRFQGKPVEFPSPREALETGIATIHQELEYAAHLTVAENMLLGEPWPRTPWWSTDWQAVHNIAQERLQSFGIEIATDAQFESLSAVQKQEVAIANALARKAKLLILDEPSAALTEPEIKRLFGHLKRLRKEGVSMIYVSHRLDEIFELTNHVAILREGTLINHCPTVDITAERMVAEMVGRDLEQVFPHRKQRLLGLPLLELENVTRNNMFYDISFSLHAGEILGLAGLVGAGRSELARAIYGLYPIESGQMHYRTRLWKPSSAQQAVESGLVYIPEERKRQALVLDHSLNDSISIGFSRLVSRFGFISLKKEREKVDSVLKTYDVRSAGREQSIGQLSGGNQQKAILGRWFERNPEVIILDEPTRGIDIGAKAQIHSLIEELADKGKAILLISSDLPEVLAMSDRVLVMNRGRIETELTGDDKTEQNVVLAASGLIHDGKTT</sequence>
<protein>
    <submittedName>
        <fullName evidence="10">Galactose/methyl galactoside import ATP-binding protein MglA</fullName>
        <ecNumber evidence="10">3.6.3.17</ecNumber>
    </submittedName>
</protein>
<keyword evidence="3" id="KW-0762">Sugar transport</keyword>
<dbReference type="InterPro" id="IPR050107">
    <property type="entry name" value="ABC_carbohydrate_import_ATPase"/>
</dbReference>
<evidence type="ECO:0000256" key="1">
    <source>
        <dbReference type="ARBA" id="ARBA00022448"/>
    </source>
</evidence>
<dbReference type="Proteomes" id="UP000317178">
    <property type="component" value="Chromosome"/>
</dbReference>
<proteinExistence type="predicted"/>
<evidence type="ECO:0000259" key="9">
    <source>
        <dbReference type="PROSITE" id="PS50893"/>
    </source>
</evidence>
<evidence type="ECO:0000313" key="11">
    <source>
        <dbReference type="Proteomes" id="UP000317178"/>
    </source>
</evidence>
<dbReference type="EC" id="3.6.3.17" evidence="10"/>
<dbReference type="AlphaFoldDB" id="A0A518CIA1"/>
<keyword evidence="5" id="KW-0547">Nucleotide-binding</keyword>
<dbReference type="InterPro" id="IPR027417">
    <property type="entry name" value="P-loop_NTPase"/>
</dbReference>
<dbReference type="PANTHER" id="PTHR43790">
    <property type="entry name" value="CARBOHYDRATE TRANSPORT ATP-BINDING PROTEIN MG119-RELATED"/>
    <property type="match status" value="1"/>
</dbReference>
<organism evidence="10 11">
    <name type="scientific">Polystyrenella longa</name>
    <dbReference type="NCBI Taxonomy" id="2528007"/>
    <lineage>
        <taxon>Bacteria</taxon>
        <taxon>Pseudomonadati</taxon>
        <taxon>Planctomycetota</taxon>
        <taxon>Planctomycetia</taxon>
        <taxon>Planctomycetales</taxon>
        <taxon>Planctomycetaceae</taxon>
        <taxon>Polystyrenella</taxon>
    </lineage>
</organism>
<evidence type="ECO:0000256" key="6">
    <source>
        <dbReference type="ARBA" id="ARBA00022840"/>
    </source>
</evidence>
<dbReference type="InterPro" id="IPR003593">
    <property type="entry name" value="AAA+_ATPase"/>
</dbReference>
<dbReference type="SMART" id="SM00382">
    <property type="entry name" value="AAA"/>
    <property type="match status" value="2"/>
</dbReference>
<dbReference type="GO" id="GO:0005524">
    <property type="term" value="F:ATP binding"/>
    <property type="evidence" value="ECO:0007669"/>
    <property type="project" value="UniProtKB-KW"/>
</dbReference>
<dbReference type="CDD" id="cd03216">
    <property type="entry name" value="ABC_Carb_Monos_I"/>
    <property type="match status" value="1"/>
</dbReference>
<gene>
    <name evidence="10" type="primary">mglA</name>
    <name evidence="10" type="ORF">Pla110_06410</name>
</gene>
<dbReference type="InterPro" id="IPR003439">
    <property type="entry name" value="ABC_transporter-like_ATP-bd"/>
</dbReference>
<evidence type="ECO:0000256" key="4">
    <source>
        <dbReference type="ARBA" id="ARBA00022737"/>
    </source>
</evidence>
<evidence type="ECO:0000256" key="5">
    <source>
        <dbReference type="ARBA" id="ARBA00022741"/>
    </source>
</evidence>
<evidence type="ECO:0000313" key="10">
    <source>
        <dbReference type="EMBL" id="QDU78937.1"/>
    </source>
</evidence>
<dbReference type="Pfam" id="PF00005">
    <property type="entry name" value="ABC_tran"/>
    <property type="match status" value="2"/>
</dbReference>
<dbReference type="OrthoDB" id="9771863at2"/>
<keyword evidence="11" id="KW-1185">Reference proteome</keyword>
<dbReference type="PROSITE" id="PS50893">
    <property type="entry name" value="ABC_TRANSPORTER_2"/>
    <property type="match status" value="2"/>
</dbReference>
<reference evidence="10 11" key="1">
    <citation type="submission" date="2019-02" db="EMBL/GenBank/DDBJ databases">
        <title>Deep-cultivation of Planctomycetes and their phenomic and genomic characterization uncovers novel biology.</title>
        <authorList>
            <person name="Wiegand S."/>
            <person name="Jogler M."/>
            <person name="Boedeker C."/>
            <person name="Pinto D."/>
            <person name="Vollmers J."/>
            <person name="Rivas-Marin E."/>
            <person name="Kohn T."/>
            <person name="Peeters S.H."/>
            <person name="Heuer A."/>
            <person name="Rast P."/>
            <person name="Oberbeckmann S."/>
            <person name="Bunk B."/>
            <person name="Jeske O."/>
            <person name="Meyerdierks A."/>
            <person name="Storesund J.E."/>
            <person name="Kallscheuer N."/>
            <person name="Luecker S."/>
            <person name="Lage O.M."/>
            <person name="Pohl T."/>
            <person name="Merkel B.J."/>
            <person name="Hornburger P."/>
            <person name="Mueller R.-W."/>
            <person name="Bruemmer F."/>
            <person name="Labrenz M."/>
            <person name="Spormann A.M."/>
            <person name="Op den Camp H."/>
            <person name="Overmann J."/>
            <person name="Amann R."/>
            <person name="Jetten M.S.M."/>
            <person name="Mascher T."/>
            <person name="Medema M.H."/>
            <person name="Devos D.P."/>
            <person name="Kaster A.-K."/>
            <person name="Ovreas L."/>
            <person name="Rohde M."/>
            <person name="Galperin M.Y."/>
            <person name="Jogler C."/>
        </authorList>
    </citation>
    <scope>NUCLEOTIDE SEQUENCE [LARGE SCALE GENOMIC DNA]</scope>
    <source>
        <strain evidence="10 11">Pla110</strain>
    </source>
</reference>
<keyword evidence="2" id="KW-1003">Cell membrane</keyword>
<dbReference type="KEGG" id="plon:Pla110_06410"/>
<keyword evidence="1" id="KW-0813">Transport</keyword>
<dbReference type="SUPFAM" id="SSF52540">
    <property type="entry name" value="P-loop containing nucleoside triphosphate hydrolases"/>
    <property type="match status" value="2"/>
</dbReference>
<dbReference type="PROSITE" id="PS00211">
    <property type="entry name" value="ABC_TRANSPORTER_1"/>
    <property type="match status" value="1"/>
</dbReference>
<dbReference type="CDD" id="cd03215">
    <property type="entry name" value="ABC_Carb_Monos_II"/>
    <property type="match status" value="1"/>
</dbReference>
<keyword evidence="7" id="KW-1278">Translocase</keyword>
<dbReference type="GO" id="GO:0016887">
    <property type="term" value="F:ATP hydrolysis activity"/>
    <property type="evidence" value="ECO:0007669"/>
    <property type="project" value="InterPro"/>
</dbReference>
<dbReference type="PANTHER" id="PTHR43790:SF3">
    <property type="entry name" value="D-ALLOSE IMPORT ATP-BINDING PROTEIN ALSA-RELATED"/>
    <property type="match status" value="1"/>
</dbReference>